<proteinExistence type="inferred from homology"/>
<evidence type="ECO:0000259" key="3">
    <source>
        <dbReference type="Pfam" id="PF13458"/>
    </source>
</evidence>
<dbReference type="Gene3D" id="3.40.50.2300">
    <property type="match status" value="2"/>
</dbReference>
<keyword evidence="5" id="KW-1185">Reference proteome</keyword>
<keyword evidence="2" id="KW-0732">Signal</keyword>
<dbReference type="PANTHER" id="PTHR47235:SF1">
    <property type="entry name" value="BLR6548 PROTEIN"/>
    <property type="match status" value="1"/>
</dbReference>
<dbReference type="PANTHER" id="PTHR47235">
    <property type="entry name" value="BLR6548 PROTEIN"/>
    <property type="match status" value="1"/>
</dbReference>
<dbReference type="InterPro" id="IPR006311">
    <property type="entry name" value="TAT_signal"/>
</dbReference>
<dbReference type="InterPro" id="IPR028082">
    <property type="entry name" value="Peripla_BP_I"/>
</dbReference>
<evidence type="ECO:0000313" key="5">
    <source>
        <dbReference type="Proteomes" id="UP001595704"/>
    </source>
</evidence>
<feature type="domain" description="Leucine-binding protein" evidence="3">
    <location>
        <begin position="49"/>
        <end position="391"/>
    </location>
</feature>
<comment type="caution">
    <text evidence="4">The sequence shown here is derived from an EMBL/GenBank/DDBJ whole genome shotgun (WGS) entry which is preliminary data.</text>
</comment>
<dbReference type="Proteomes" id="UP001595704">
    <property type="component" value="Unassembled WGS sequence"/>
</dbReference>
<sequence length="412" mass="44756">MSDTTARVARLSRRDLIRLAGLATVASAGGVALPAFAKGAYDVGADDREIRIGQTAPFSGPASYVGVSSRVQMAYFERLNKQGGINGRQVKLIAVDDAYSPPKTVEATRRLVESDQVLAMFNSSGTACQTAVQKYLNGRKVPQLMISTGATRFNNPKEFPWTTPGSALYATEARALARHLLQASPDAKIAILQQMDEMGRDYVAAFKGELGDRAKAMIVAETTYETADPTVDSQVVKLASSNADVFVNLTMGKFVSQSLRKVRESAWRPAQYLMSISSTNSLLKPAGMEAATGVMGLRAARNVSSARWKDDPAVKDYLALLDAHLPNLDKRDNVGFMGYSMANVLHQLLTRCGDDLTRANLLKVATNLTDMTAPINLPGVNFATTPQDYSPLKNFELARFENDDWSAIKMLD</sequence>
<evidence type="ECO:0000256" key="1">
    <source>
        <dbReference type="ARBA" id="ARBA00010062"/>
    </source>
</evidence>
<dbReference type="InterPro" id="IPR028081">
    <property type="entry name" value="Leu-bd"/>
</dbReference>
<evidence type="ECO:0000256" key="2">
    <source>
        <dbReference type="ARBA" id="ARBA00022729"/>
    </source>
</evidence>
<protein>
    <submittedName>
        <fullName evidence="4">ABC transporter substrate-binding protein</fullName>
    </submittedName>
</protein>
<comment type="similarity">
    <text evidence="1">Belongs to the leucine-binding protein family.</text>
</comment>
<name>A0ABV7UCS5_9HYPH</name>
<evidence type="ECO:0000313" key="4">
    <source>
        <dbReference type="EMBL" id="MFC3636148.1"/>
    </source>
</evidence>
<dbReference type="Pfam" id="PF13458">
    <property type="entry name" value="Peripla_BP_6"/>
    <property type="match status" value="1"/>
</dbReference>
<dbReference type="PROSITE" id="PS51318">
    <property type="entry name" value="TAT"/>
    <property type="match status" value="1"/>
</dbReference>
<gene>
    <name evidence="4" type="ORF">ACFONL_01950</name>
</gene>
<accession>A0ABV7UCS5</accession>
<dbReference type="EMBL" id="JBHRYC010000023">
    <property type="protein sequence ID" value="MFC3636148.1"/>
    <property type="molecule type" value="Genomic_DNA"/>
</dbReference>
<reference evidence="5" key="1">
    <citation type="journal article" date="2019" name="Int. J. Syst. Evol. Microbiol.">
        <title>The Global Catalogue of Microorganisms (GCM) 10K type strain sequencing project: providing services to taxonomists for standard genome sequencing and annotation.</title>
        <authorList>
            <consortium name="The Broad Institute Genomics Platform"/>
            <consortium name="The Broad Institute Genome Sequencing Center for Infectious Disease"/>
            <person name="Wu L."/>
            <person name="Ma J."/>
        </authorList>
    </citation>
    <scope>NUCLEOTIDE SEQUENCE [LARGE SCALE GENOMIC DNA]</scope>
    <source>
        <strain evidence="5">KCTC 42282</strain>
    </source>
</reference>
<dbReference type="SUPFAM" id="SSF53822">
    <property type="entry name" value="Periplasmic binding protein-like I"/>
    <property type="match status" value="1"/>
</dbReference>
<dbReference type="CDD" id="cd06343">
    <property type="entry name" value="PBP1_ABC_ligand_binding-like"/>
    <property type="match status" value="1"/>
</dbReference>
<organism evidence="4 5">
    <name type="scientific">Camelimonas fluminis</name>
    <dbReference type="NCBI Taxonomy" id="1576911"/>
    <lineage>
        <taxon>Bacteria</taxon>
        <taxon>Pseudomonadati</taxon>
        <taxon>Pseudomonadota</taxon>
        <taxon>Alphaproteobacteria</taxon>
        <taxon>Hyphomicrobiales</taxon>
        <taxon>Chelatococcaceae</taxon>
        <taxon>Camelimonas</taxon>
    </lineage>
</organism>
<dbReference type="RefSeq" id="WP_191317732.1">
    <property type="nucleotide sequence ID" value="NZ_BNCG01000001.1"/>
</dbReference>